<feature type="region of interest" description="Disordered" evidence="2">
    <location>
        <begin position="459"/>
        <end position="478"/>
    </location>
</feature>
<dbReference type="SMART" id="SM00698">
    <property type="entry name" value="MORN"/>
    <property type="match status" value="10"/>
</dbReference>
<dbReference type="InterPro" id="IPR003409">
    <property type="entry name" value="MORN"/>
</dbReference>
<feature type="compositionally biased region" description="Low complexity" evidence="2">
    <location>
        <begin position="559"/>
        <end position="568"/>
    </location>
</feature>
<feature type="region of interest" description="Disordered" evidence="2">
    <location>
        <begin position="736"/>
        <end position="767"/>
    </location>
</feature>
<feature type="compositionally biased region" description="Low complexity" evidence="2">
    <location>
        <begin position="1168"/>
        <end position="1182"/>
    </location>
</feature>
<dbReference type="SUPFAM" id="SSF82185">
    <property type="entry name" value="Histone H3 K4-specific methyltransferase SET7/9 N-terminal domain"/>
    <property type="match status" value="3"/>
</dbReference>
<keyword evidence="1" id="KW-0677">Repeat</keyword>
<feature type="compositionally biased region" description="Polar residues" evidence="2">
    <location>
        <begin position="804"/>
        <end position="813"/>
    </location>
</feature>
<accession>A0A0V0QZ73</accession>
<feature type="compositionally biased region" description="Basic and acidic residues" evidence="2">
    <location>
        <begin position="757"/>
        <end position="767"/>
    </location>
</feature>
<name>A0A0V0QZ73_PSEPJ</name>
<dbReference type="EMBL" id="LDAU01000082">
    <property type="protein sequence ID" value="KRX07607.1"/>
    <property type="molecule type" value="Genomic_DNA"/>
</dbReference>
<feature type="compositionally biased region" description="Polar residues" evidence="2">
    <location>
        <begin position="915"/>
        <end position="935"/>
    </location>
</feature>
<evidence type="ECO:0008006" key="5">
    <source>
        <dbReference type="Google" id="ProtNLM"/>
    </source>
</evidence>
<dbReference type="PANTHER" id="PTHR43215">
    <property type="entry name" value="RADIAL SPOKE HEAD 1 HOMOLOG"/>
    <property type="match status" value="1"/>
</dbReference>
<feature type="compositionally biased region" description="Basic and acidic residues" evidence="2">
    <location>
        <begin position="569"/>
        <end position="669"/>
    </location>
</feature>
<feature type="compositionally biased region" description="Low complexity" evidence="2">
    <location>
        <begin position="1215"/>
        <end position="1224"/>
    </location>
</feature>
<feature type="compositionally biased region" description="Basic and acidic residues" evidence="2">
    <location>
        <begin position="496"/>
        <end position="505"/>
    </location>
</feature>
<feature type="compositionally biased region" description="Polar residues" evidence="2">
    <location>
        <begin position="1061"/>
        <end position="1106"/>
    </location>
</feature>
<feature type="compositionally biased region" description="Low complexity" evidence="2">
    <location>
        <begin position="1275"/>
        <end position="1285"/>
    </location>
</feature>
<feature type="region of interest" description="Disordered" evidence="2">
    <location>
        <begin position="1"/>
        <end position="20"/>
    </location>
</feature>
<feature type="compositionally biased region" description="Low complexity" evidence="2">
    <location>
        <begin position="11"/>
        <end position="20"/>
    </location>
</feature>
<reference evidence="3 4" key="1">
    <citation type="journal article" date="2015" name="Sci. Rep.">
        <title>Genome of the facultative scuticociliatosis pathogen Pseudocohnilembus persalinus provides insight into its virulence through horizontal gene transfer.</title>
        <authorList>
            <person name="Xiong J."/>
            <person name="Wang G."/>
            <person name="Cheng J."/>
            <person name="Tian M."/>
            <person name="Pan X."/>
            <person name="Warren A."/>
            <person name="Jiang C."/>
            <person name="Yuan D."/>
            <person name="Miao W."/>
        </authorList>
    </citation>
    <scope>NUCLEOTIDE SEQUENCE [LARGE SCALE GENOMIC DNA]</scope>
    <source>
        <strain evidence="3">36N120E</strain>
    </source>
</reference>
<feature type="region of interest" description="Disordered" evidence="2">
    <location>
        <begin position="490"/>
        <end position="537"/>
    </location>
</feature>
<feature type="compositionally biased region" description="Low complexity" evidence="2">
    <location>
        <begin position="1309"/>
        <end position="1318"/>
    </location>
</feature>
<evidence type="ECO:0000313" key="3">
    <source>
        <dbReference type="EMBL" id="KRX07607.1"/>
    </source>
</evidence>
<comment type="caution">
    <text evidence="3">The sequence shown here is derived from an EMBL/GenBank/DDBJ whole genome shotgun (WGS) entry which is preliminary data.</text>
</comment>
<protein>
    <recommendedName>
        <fullName evidence="5">MORN motif</fullName>
    </recommendedName>
</protein>
<evidence type="ECO:0000313" key="4">
    <source>
        <dbReference type="Proteomes" id="UP000054937"/>
    </source>
</evidence>
<evidence type="ECO:0000256" key="2">
    <source>
        <dbReference type="SAM" id="MobiDB-lite"/>
    </source>
</evidence>
<feature type="region of interest" description="Disordered" evidence="2">
    <location>
        <begin position="550"/>
        <end position="669"/>
    </location>
</feature>
<proteinExistence type="predicted"/>
<dbReference type="PANTHER" id="PTHR43215:SF14">
    <property type="entry name" value="RADIAL SPOKE HEAD 1 HOMOLOG"/>
    <property type="match status" value="1"/>
</dbReference>
<dbReference type="OrthoDB" id="300500at2759"/>
<feature type="compositionally biased region" description="Polar residues" evidence="2">
    <location>
        <begin position="1295"/>
        <end position="1308"/>
    </location>
</feature>
<feature type="compositionally biased region" description="Basic and acidic residues" evidence="2">
    <location>
        <begin position="426"/>
        <end position="436"/>
    </location>
</feature>
<feature type="compositionally biased region" description="Basic and acidic residues" evidence="2">
    <location>
        <begin position="521"/>
        <end position="537"/>
    </location>
</feature>
<feature type="region of interest" description="Disordered" evidence="2">
    <location>
        <begin position="915"/>
        <end position="947"/>
    </location>
</feature>
<dbReference type="OMA" id="NHEILET"/>
<feature type="compositionally biased region" description="Polar residues" evidence="2">
    <location>
        <begin position="1229"/>
        <end position="1256"/>
    </location>
</feature>
<feature type="region of interest" description="Disordered" evidence="2">
    <location>
        <begin position="1057"/>
        <end position="1182"/>
    </location>
</feature>
<gene>
    <name evidence="3" type="ORF">PPERSA_11156</name>
</gene>
<feature type="compositionally biased region" description="Basic and acidic residues" evidence="2">
    <location>
        <begin position="464"/>
        <end position="478"/>
    </location>
</feature>
<feature type="region of interest" description="Disordered" evidence="2">
    <location>
        <begin position="410"/>
        <end position="445"/>
    </location>
</feature>
<feature type="region of interest" description="Disordered" evidence="2">
    <location>
        <begin position="1003"/>
        <end position="1029"/>
    </location>
</feature>
<evidence type="ECO:0000256" key="1">
    <source>
        <dbReference type="ARBA" id="ARBA00022737"/>
    </source>
</evidence>
<feature type="region of interest" description="Disordered" evidence="2">
    <location>
        <begin position="793"/>
        <end position="813"/>
    </location>
</feature>
<sequence length="1640" mass="192047">MDSSSASNFQNNKLNSNNELKSTQKLANLNITSGGQSNEGENDPNQSMRSYASKFRQQRAYSTISNKTLLLSQKQFQQNPQFQKNVKKIRAVQEGLRNAKNSEDIYKFFQDYEVHNPEIFTIKDILNMDNLRLKKYKQSVYFGGMDADKKRKGKGIMLYYTGRIYEGEWEQDLKQGRGFEIYSNAATYEGDYINNKPHGHGRYVWSNGESYDGEWIKGQKHGSGMWKGIQGDSYMGEWKDGNADGYGVHQWINGDKYEGQFKQSLKHGKGTEHFKNGDTYTGEYSNGRPHGQGVYKWSNGSIYKGSFKEGLRHGKGVWRKSQDKNAEVYEGEYNMDKKEGYGVFTWSSGNQYTGEFLDNLRHGYGEMKWIDGSVYKGQWDKGFQNGEGELLIPGEQPQEGLFFNNCFQGTDEHKQNPINQSQDDFLPDKVNQDQHPLKPQQNVNQTFDQHYKSVDMTTPIYSTNKKDPQTNEEQKELVEQEMQTSFIKIGSQNEIQENKEDEEKSQVSTKKSPKKPPISEQMRESMPKEFIKNEISEKDLLYEQQKLEEEKELKEQERQNQLAQQQKLQAEKEEQERIQRQKEEEEKQRQLEEEQRLQREKEEQEEKERQLQLQKEKEEEEEKRIQKEKEEQEKKIQQEKEEQEKREKQLQKEKEEQEKQKKQQEEKEALEKQQFLLEKQELEKEKQLLLQKQKETEEADKRKQEKVEEELKRLEKERQKMERVIMSMEDQLSHLYREQLNKPKKIEKKRNQSQTPKLDDSKVMESLTGKDDYDKLINLESQVMNGFQNQQIQTEKFSKRPKNKSQVSKNIGNCKATQTSQLFEEDDSQLFEQQQKNDPSLNTTQKLNSTFNKFAQCNFLKSNKTPLEGSRLDESQANIRVDGNKDINNNNNHEILETQQSEFNQDNEINQNLFQKNKQPNSENKIQEESSIINRSQQKSQKTQGSQINNIQKSALIQSQITQKTKINDKTVKTVNQATQSDDNLGSPKTQNKEIQFKNSKIQENAEQNASRISHNTQQSQQSQSTQGRQLLNELESIEKKQQLKQQEQENDIIKQHPELKSQSIILPVDQNTPSSKKMTQLKAQLSPKSQQTQTNDFQTYNNNFINGEDKGQNPSRFLKNKSSQINQEEDKKSDNSDEVPYNPQSFQDLKSKASKQSQRSKKSNFTIRSSKSQKSNMSNNNKIINKNIDENLSAKNIQLDSGILNRRKSIINSQITQQSQTPSHKPQKQNNANQKYMSQNGNYGKNSNNRIITTDQPPPGYYVSSRPTSQIRHSQSQVSSNKSSATKPPLRNNLLENSGRYSQKNYKNFNNNNFNNNGKPQNDQFYQYIDNMERQSVNKSQLSQNSQNYKKYLSPMSNNPSQSFQQSYQPQQQSYMEERRSPYLVGNNINNNFQNSQSDIDGKKQPAKMKRNKTLGTGRKLNNKIRSITNQNDMSDLSNIDQNRFLMPCLKQKQDEPRPKNALQKHELILWSRKMKDLSPADMRKFRGLKQQETIEKIRKIINPPRWVPGNTQDHTREQLNKQFLNPFGGDQSEYQILKNLQQNGSQNSRDYYFNNLLMEKSRNTSSKNKNLKKKIKNFQSDQKELFVNQNIKENYKGDQNYHSQPQQDDFDEDNSQEINYKSQQQQQAYNETYIDDQY</sequence>
<feature type="compositionally biased region" description="Polar residues" evidence="2">
    <location>
        <begin position="1"/>
        <end position="10"/>
    </location>
</feature>
<feature type="compositionally biased region" description="Low complexity" evidence="2">
    <location>
        <begin position="1017"/>
        <end position="1027"/>
    </location>
</feature>
<feature type="compositionally biased region" description="Low complexity" evidence="2">
    <location>
        <begin position="936"/>
        <end position="947"/>
    </location>
</feature>
<feature type="compositionally biased region" description="Polar residues" evidence="2">
    <location>
        <begin position="1003"/>
        <end position="1016"/>
    </location>
</feature>
<feature type="compositionally biased region" description="Polar residues" evidence="2">
    <location>
        <begin position="1113"/>
        <end position="1127"/>
    </location>
</feature>
<dbReference type="Gene3D" id="2.20.110.10">
    <property type="entry name" value="Histone H3 K4-specific methyltransferase SET7/9 N-terminal domain"/>
    <property type="match status" value="4"/>
</dbReference>
<keyword evidence="4" id="KW-1185">Reference proteome</keyword>
<dbReference type="Pfam" id="PF02493">
    <property type="entry name" value="MORN"/>
    <property type="match status" value="10"/>
</dbReference>
<dbReference type="InParanoid" id="A0A0V0QZ73"/>
<dbReference type="GO" id="GO:0005829">
    <property type="term" value="C:cytosol"/>
    <property type="evidence" value="ECO:0007669"/>
    <property type="project" value="TreeGrafter"/>
</dbReference>
<dbReference type="Proteomes" id="UP000054937">
    <property type="component" value="Unassembled WGS sequence"/>
</dbReference>
<feature type="region of interest" description="Disordered" evidence="2">
    <location>
        <begin position="1215"/>
        <end position="1324"/>
    </location>
</feature>
<organism evidence="3 4">
    <name type="scientific">Pseudocohnilembus persalinus</name>
    <name type="common">Ciliate</name>
    <dbReference type="NCBI Taxonomy" id="266149"/>
    <lineage>
        <taxon>Eukaryota</taxon>
        <taxon>Sar</taxon>
        <taxon>Alveolata</taxon>
        <taxon>Ciliophora</taxon>
        <taxon>Intramacronucleata</taxon>
        <taxon>Oligohymenophorea</taxon>
        <taxon>Scuticociliatia</taxon>
        <taxon>Philasterida</taxon>
        <taxon>Pseudocohnilembidae</taxon>
        <taxon>Pseudocohnilembus</taxon>
    </lineage>
</organism>